<dbReference type="Pfam" id="PF24914">
    <property type="entry name" value="ACR10_N"/>
    <property type="match status" value="1"/>
</dbReference>
<dbReference type="EMBL" id="PNBA02000002">
    <property type="protein sequence ID" value="KAG6432859.1"/>
    <property type="molecule type" value="Genomic_DNA"/>
</dbReference>
<evidence type="ECO:0000313" key="3">
    <source>
        <dbReference type="Proteomes" id="UP000298416"/>
    </source>
</evidence>
<feature type="domain" description="ACT" evidence="1">
    <location>
        <begin position="16"/>
        <end position="56"/>
    </location>
</feature>
<evidence type="ECO:0000313" key="2">
    <source>
        <dbReference type="EMBL" id="KAG6432859.1"/>
    </source>
</evidence>
<comment type="caution">
    <text evidence="2">The sequence shown here is derived from an EMBL/GenBank/DDBJ whole genome shotgun (WGS) entry which is preliminary data.</text>
</comment>
<name>A0A8X8YJ90_SALSN</name>
<dbReference type="Proteomes" id="UP000298416">
    <property type="component" value="Unassembled WGS sequence"/>
</dbReference>
<sequence length="67" mass="7392">MGRCETETSSDDAVSIEEGKKLGDPYIITVNCLDKTGLSCDICHAILEFDLFITRGVELWLEAVLDV</sequence>
<dbReference type="InterPro" id="IPR056816">
    <property type="entry name" value="ACR2/9/10_N"/>
</dbReference>
<protein>
    <recommendedName>
        <fullName evidence="1">ACT domain-containing protein</fullName>
    </recommendedName>
</protein>
<proteinExistence type="predicted"/>
<evidence type="ECO:0000259" key="1">
    <source>
        <dbReference type="Pfam" id="PF24914"/>
    </source>
</evidence>
<gene>
    <name evidence="2" type="ORF">SASPL_104447</name>
</gene>
<reference evidence="2" key="2">
    <citation type="submission" date="2020-08" db="EMBL/GenBank/DDBJ databases">
        <title>Plant Genome Project.</title>
        <authorList>
            <person name="Zhang R.-G."/>
        </authorList>
    </citation>
    <scope>NUCLEOTIDE SEQUENCE</scope>
    <source>
        <strain evidence="2">Huo1</strain>
        <tissue evidence="2">Leaf</tissue>
    </source>
</reference>
<reference evidence="2" key="1">
    <citation type="submission" date="2018-01" db="EMBL/GenBank/DDBJ databases">
        <authorList>
            <person name="Mao J.F."/>
        </authorList>
    </citation>
    <scope>NUCLEOTIDE SEQUENCE</scope>
    <source>
        <strain evidence="2">Huo1</strain>
        <tissue evidence="2">Leaf</tissue>
    </source>
</reference>
<accession>A0A8X8YJ90</accession>
<organism evidence="2">
    <name type="scientific">Salvia splendens</name>
    <name type="common">Scarlet sage</name>
    <dbReference type="NCBI Taxonomy" id="180675"/>
    <lineage>
        <taxon>Eukaryota</taxon>
        <taxon>Viridiplantae</taxon>
        <taxon>Streptophyta</taxon>
        <taxon>Embryophyta</taxon>
        <taxon>Tracheophyta</taxon>
        <taxon>Spermatophyta</taxon>
        <taxon>Magnoliopsida</taxon>
        <taxon>eudicotyledons</taxon>
        <taxon>Gunneridae</taxon>
        <taxon>Pentapetalae</taxon>
        <taxon>asterids</taxon>
        <taxon>lamiids</taxon>
        <taxon>Lamiales</taxon>
        <taxon>Lamiaceae</taxon>
        <taxon>Nepetoideae</taxon>
        <taxon>Mentheae</taxon>
        <taxon>Salviinae</taxon>
        <taxon>Salvia</taxon>
        <taxon>Salvia subgen. Calosphace</taxon>
        <taxon>core Calosphace</taxon>
    </lineage>
</organism>
<keyword evidence="3" id="KW-1185">Reference proteome</keyword>
<dbReference type="AlphaFoldDB" id="A0A8X8YJ90"/>